<evidence type="ECO:0008006" key="3">
    <source>
        <dbReference type="Google" id="ProtNLM"/>
    </source>
</evidence>
<dbReference type="OrthoDB" id="9757976at2"/>
<dbReference type="Proteomes" id="UP000236738">
    <property type="component" value="Unassembled WGS sequence"/>
</dbReference>
<proteinExistence type="predicted"/>
<sequence length="236" mass="27695">MQQVHPQNDERYDNICCYCQNSFKNNKTKDHIPSKVLLDEPFPENLPIVFCCYDCNQSFSTDEEYFACIIEYLVAGTKNIEKIERKKIKNILNQKKYLKNKIEANITENNGVLTIHFDESVLKKVLSKLVFGHMSYELSNPYIQTPNFIGFNTIDNLNDFEYQEFISDSFVDIIPEVGTRASLNHIIQNQKLISTWKIVQKNNYQYKLQILDNETVLKVIIRNKLYVIATWTNKTN</sequence>
<dbReference type="AlphaFoldDB" id="A0A1H5WU87"/>
<protein>
    <recommendedName>
        <fullName evidence="3">HNH endonuclease 5 domain-containing protein</fullName>
    </recommendedName>
</protein>
<evidence type="ECO:0000313" key="1">
    <source>
        <dbReference type="EMBL" id="SEG03004.1"/>
    </source>
</evidence>
<gene>
    <name evidence="1" type="ORF">SAMN05421847_1335</name>
</gene>
<organism evidence="1 2">
    <name type="scientific">Halpernia humi</name>
    <dbReference type="NCBI Taxonomy" id="493375"/>
    <lineage>
        <taxon>Bacteria</taxon>
        <taxon>Pseudomonadati</taxon>
        <taxon>Bacteroidota</taxon>
        <taxon>Flavobacteriia</taxon>
        <taxon>Flavobacteriales</taxon>
        <taxon>Weeksellaceae</taxon>
        <taxon>Chryseobacterium group</taxon>
        <taxon>Halpernia</taxon>
    </lineage>
</organism>
<dbReference type="EMBL" id="FNUS01000002">
    <property type="protein sequence ID" value="SEG03004.1"/>
    <property type="molecule type" value="Genomic_DNA"/>
</dbReference>
<dbReference type="RefSeq" id="WP_103913313.1">
    <property type="nucleotide sequence ID" value="NZ_FNUS01000002.1"/>
</dbReference>
<evidence type="ECO:0000313" key="2">
    <source>
        <dbReference type="Proteomes" id="UP000236738"/>
    </source>
</evidence>
<keyword evidence="2" id="KW-1185">Reference proteome</keyword>
<name>A0A1H5WU87_9FLAO</name>
<reference evidence="2" key="1">
    <citation type="submission" date="2016-10" db="EMBL/GenBank/DDBJ databases">
        <authorList>
            <person name="Varghese N."/>
            <person name="Submissions S."/>
        </authorList>
    </citation>
    <scope>NUCLEOTIDE SEQUENCE [LARGE SCALE GENOMIC DNA]</scope>
    <source>
        <strain evidence="2">DSM 21580</strain>
    </source>
</reference>
<accession>A0A1H5WU87</accession>